<feature type="compositionally biased region" description="Low complexity" evidence="2">
    <location>
        <begin position="9"/>
        <end position="19"/>
    </location>
</feature>
<dbReference type="EMBL" id="JBBNAE010000001">
    <property type="protein sequence ID" value="KAK9154450.1"/>
    <property type="molecule type" value="Genomic_DNA"/>
</dbReference>
<evidence type="ECO:0000313" key="5">
    <source>
        <dbReference type="Proteomes" id="UP001417504"/>
    </source>
</evidence>
<feature type="coiled-coil region" evidence="1">
    <location>
        <begin position="926"/>
        <end position="960"/>
    </location>
</feature>
<keyword evidence="5" id="KW-1185">Reference proteome</keyword>
<evidence type="ECO:0000256" key="1">
    <source>
        <dbReference type="SAM" id="Coils"/>
    </source>
</evidence>
<proteinExistence type="predicted"/>
<dbReference type="AlphaFoldDB" id="A0AAP0PTQ4"/>
<reference evidence="4 5" key="1">
    <citation type="submission" date="2024-01" db="EMBL/GenBank/DDBJ databases">
        <title>Genome assemblies of Stephania.</title>
        <authorList>
            <person name="Yang L."/>
        </authorList>
    </citation>
    <scope>NUCLEOTIDE SEQUENCE [LARGE SCALE GENOMIC DNA]</scope>
    <source>
        <strain evidence="4">QJT</strain>
        <tissue evidence="4">Leaf</tissue>
    </source>
</reference>
<feature type="region of interest" description="Disordered" evidence="2">
    <location>
        <begin position="208"/>
        <end position="251"/>
    </location>
</feature>
<dbReference type="PANTHER" id="PTHR47491">
    <property type="entry name" value="CAP-GLY DOMAIN LINKER"/>
    <property type="match status" value="1"/>
</dbReference>
<feature type="compositionally biased region" description="Polar residues" evidence="2">
    <location>
        <begin position="169"/>
        <end position="179"/>
    </location>
</feature>
<feature type="region of interest" description="Disordered" evidence="2">
    <location>
        <begin position="1"/>
        <end position="89"/>
    </location>
</feature>
<organism evidence="4 5">
    <name type="scientific">Stephania japonica</name>
    <dbReference type="NCBI Taxonomy" id="461633"/>
    <lineage>
        <taxon>Eukaryota</taxon>
        <taxon>Viridiplantae</taxon>
        <taxon>Streptophyta</taxon>
        <taxon>Embryophyta</taxon>
        <taxon>Tracheophyta</taxon>
        <taxon>Spermatophyta</taxon>
        <taxon>Magnoliopsida</taxon>
        <taxon>Ranunculales</taxon>
        <taxon>Menispermaceae</taxon>
        <taxon>Menispermoideae</taxon>
        <taxon>Cissampelideae</taxon>
        <taxon>Stephania</taxon>
    </lineage>
</organism>
<feature type="compositionally biased region" description="Low complexity" evidence="2">
    <location>
        <begin position="76"/>
        <end position="89"/>
    </location>
</feature>
<feature type="compositionally biased region" description="Low complexity" evidence="2">
    <location>
        <begin position="214"/>
        <end position="223"/>
    </location>
</feature>
<evidence type="ECO:0000313" key="4">
    <source>
        <dbReference type="EMBL" id="KAK9154450.1"/>
    </source>
</evidence>
<dbReference type="PANTHER" id="PTHR47491:SF5">
    <property type="entry name" value="CAP-GLY DOMAIN LINKER"/>
    <property type="match status" value="1"/>
</dbReference>
<name>A0AAP0PTQ4_9MAGN</name>
<protein>
    <recommendedName>
        <fullName evidence="3">DUF7653 domain-containing protein</fullName>
    </recommendedName>
</protein>
<evidence type="ECO:0000259" key="3">
    <source>
        <dbReference type="Pfam" id="PF24670"/>
    </source>
</evidence>
<dbReference type="Proteomes" id="UP001417504">
    <property type="component" value="Unassembled WGS sequence"/>
</dbReference>
<dbReference type="Pfam" id="PF24670">
    <property type="entry name" value="DUF7653"/>
    <property type="match status" value="1"/>
</dbReference>
<gene>
    <name evidence="4" type="ORF">Sjap_001930</name>
</gene>
<feature type="region of interest" description="Disordered" evidence="2">
    <location>
        <begin position="151"/>
        <end position="179"/>
    </location>
</feature>
<keyword evidence="1" id="KW-0175">Coiled coil</keyword>
<evidence type="ECO:0000256" key="2">
    <source>
        <dbReference type="SAM" id="MobiDB-lite"/>
    </source>
</evidence>
<feature type="compositionally biased region" description="Basic and acidic residues" evidence="2">
    <location>
        <begin position="48"/>
        <end position="61"/>
    </location>
</feature>
<feature type="domain" description="DUF7653" evidence="3">
    <location>
        <begin position="652"/>
        <end position="788"/>
    </location>
</feature>
<dbReference type="InterPro" id="IPR056070">
    <property type="entry name" value="DUF7653"/>
</dbReference>
<comment type="caution">
    <text evidence="4">The sequence shown here is derived from an EMBL/GenBank/DDBJ whole genome shotgun (WGS) entry which is preliminary data.</text>
</comment>
<feature type="coiled-coil region" evidence="1">
    <location>
        <begin position="415"/>
        <end position="612"/>
    </location>
</feature>
<accession>A0AAP0PTQ4</accession>
<sequence>MRKLFFFKSSTPSNGNSSSVPPPQPLDDEKVLWGMPPENGGSGQGGQKTEKSSRSPKDSFSRTKKTYPKSQNSDPSSILRRSRSLSSSAFRSSILGERNLLSSSDLGESQYNCGVDVPPHVSDYPARCLSLTPEKQAKSKRGEGVVRQMTSSGVEEFDSPCSSRGCHGSSENTSHSTTPVPLRCGSARLAHVSNKVLDLYIDGEQHEDRKNLKPKTSSLKTSSANENVKGWRPPRVRTTAPGSPTGLSEERPWSKSFREVKDTHFSTRNLMRNKMGHENPQELAKTVVERLSEAYPQKLRTKSWDYDAGPPISVEDGFEEYLDSRHDSNLNEIVQKTCLSDTISGTMDLCQEKDDSCLQKLSHFLKDVPECSHLDHIDEDEVELHRKAKEAKDKVILLSKECEQESITQDSDYNLSELLHTIRDLLEERKKLALDVLAQMHLRIAERTSSKEALRLARAELDSQAQRSEKEKNELRLVLEKELDRRSNDSSFKLGKCHLEEQRLRDRVRELAEQNVSLQREVSSLKGREVESSSRIVHLEQQLKETTEQLQEAKKENQDLQLSVSELQEQYKGAGTDMDCMRSSYKNKENENMELQKVVVRLQRTCSEQEKTINGLRQGLNEELGKIGPSGNHDDHMHKLQMEQMRLTGVEQVLRKDVETYRLELESLRHENINLLGRLQSIGSDGGLSFHKLDLELHARVGNLQNQGLSLMNESKLLCEKLLEFIKQNRNQLTDNIISVDNDMQEARKNGLNGYFILESDMKMQNLKKGLENLTRSLKIGSTVLHEKAKLISEFQSQCTPNDGSRKLTGQASEVDVDLRLMEEILVTSLFREKLLSKQLEVDQLQSELATTIMGQEILRHEVQGALDALSCVSHKMKDHELQMLRKDESLKQLGSDLQECSKELIFTKDILGKVSEERDLMWEKVKKYSEENMLLKSELKSEKKKKEELEEQVLVKDGQLAMLTESLRNEPFSMLYQPDSM</sequence>